<feature type="region of interest" description="Disordered" evidence="8">
    <location>
        <begin position="198"/>
        <end position="239"/>
    </location>
</feature>
<evidence type="ECO:0000256" key="5">
    <source>
        <dbReference type="ARBA" id="ARBA00023054"/>
    </source>
</evidence>
<sequence>PRTRGAAAMSLPGSRRSSTGPRRGRPSPPGRDTYGTSSLSSSSNSGSYKGSDSSPTPRRSSKYNLCSDNHGIKPPTPEQYLTPLQQKEVCIRHLKARLKDTQERLQDRDAEIEDLKTQLSRMQEDWIEEECHRVEAQLALKEARKEIKQLKQVIDTVKNNLLEKDKGLQKYFVDINIQNKKLETLLHSMEVAQNGALKEEGAGESAGGSPARSLTRSSTYTKLSDQGAGDRNVGGSQTISLDSRPYEKLLGLRGSAEAGVQASCMQERASQTDFLPCQPDLDTILEKVMKSQACSLGSPTSAW</sequence>
<dbReference type="Proteomes" id="UP000053875">
    <property type="component" value="Unassembled WGS sequence"/>
</dbReference>
<evidence type="ECO:0000256" key="8">
    <source>
        <dbReference type="SAM" id="MobiDB-lite"/>
    </source>
</evidence>
<dbReference type="GO" id="GO:0005739">
    <property type="term" value="C:mitochondrion"/>
    <property type="evidence" value="ECO:0007669"/>
    <property type="project" value="TreeGrafter"/>
</dbReference>
<evidence type="ECO:0000256" key="2">
    <source>
        <dbReference type="ARBA" id="ARBA00022553"/>
    </source>
</evidence>
<evidence type="ECO:0000256" key="4">
    <source>
        <dbReference type="ARBA" id="ARBA00022989"/>
    </source>
</evidence>
<protein>
    <submittedName>
        <fullName evidence="9">Syntaphilin</fullName>
    </submittedName>
</protein>
<evidence type="ECO:0000313" key="10">
    <source>
        <dbReference type="Proteomes" id="UP000053875"/>
    </source>
</evidence>
<evidence type="ECO:0000256" key="3">
    <source>
        <dbReference type="ARBA" id="ARBA00022692"/>
    </source>
</evidence>
<name>A0A093GNH8_DRYPU</name>
<feature type="compositionally biased region" description="Polar residues" evidence="8">
    <location>
        <begin position="55"/>
        <end position="67"/>
    </location>
</feature>
<dbReference type="GO" id="GO:0016020">
    <property type="term" value="C:membrane"/>
    <property type="evidence" value="ECO:0007669"/>
    <property type="project" value="UniProtKB-SubCell"/>
</dbReference>
<comment type="subcellular location">
    <subcellularLocation>
        <location evidence="1">Membrane</location>
        <topology evidence="1">Single-pass membrane protein</topology>
    </subcellularLocation>
</comment>
<dbReference type="Pfam" id="PF15290">
    <property type="entry name" value="Syntaphilin"/>
    <property type="match status" value="1"/>
</dbReference>
<keyword evidence="4" id="KW-1133">Transmembrane helix</keyword>
<evidence type="ECO:0000313" key="9">
    <source>
        <dbReference type="EMBL" id="KFV68339.1"/>
    </source>
</evidence>
<organism evidence="9 10">
    <name type="scientific">Dryobates pubescens</name>
    <name type="common">Downy woodpecker</name>
    <name type="synonym">Picoides pubescens</name>
    <dbReference type="NCBI Taxonomy" id="118200"/>
    <lineage>
        <taxon>Eukaryota</taxon>
        <taxon>Metazoa</taxon>
        <taxon>Chordata</taxon>
        <taxon>Craniata</taxon>
        <taxon>Vertebrata</taxon>
        <taxon>Euteleostomi</taxon>
        <taxon>Archelosauria</taxon>
        <taxon>Archosauria</taxon>
        <taxon>Dinosauria</taxon>
        <taxon>Saurischia</taxon>
        <taxon>Theropoda</taxon>
        <taxon>Coelurosauria</taxon>
        <taxon>Aves</taxon>
        <taxon>Neognathae</taxon>
        <taxon>Neoaves</taxon>
        <taxon>Telluraves</taxon>
        <taxon>Coraciimorphae</taxon>
        <taxon>Piciformes</taxon>
        <taxon>Picidae</taxon>
        <taxon>Dryobates</taxon>
    </lineage>
</organism>
<evidence type="ECO:0000256" key="1">
    <source>
        <dbReference type="ARBA" id="ARBA00004167"/>
    </source>
</evidence>
<dbReference type="PANTHER" id="PTHR16208:SF1">
    <property type="entry name" value="SYNTAPHILIN"/>
    <property type="match status" value="1"/>
</dbReference>
<dbReference type="EMBL" id="KL216214">
    <property type="protein sequence ID" value="KFV68339.1"/>
    <property type="molecule type" value="Genomic_DNA"/>
</dbReference>
<keyword evidence="10" id="KW-1185">Reference proteome</keyword>
<accession>A0A093GNH8</accession>
<feature type="non-terminal residue" evidence="9">
    <location>
        <position position="1"/>
    </location>
</feature>
<dbReference type="InterPro" id="IPR028197">
    <property type="entry name" value="Syntaphilin/Syntabulin"/>
</dbReference>
<feature type="compositionally biased region" description="Low complexity" evidence="8">
    <location>
        <begin position="12"/>
        <end position="21"/>
    </location>
</feature>
<reference evidence="9 10" key="1">
    <citation type="submission" date="2014-04" db="EMBL/GenBank/DDBJ databases">
        <title>Genome evolution of avian class.</title>
        <authorList>
            <person name="Zhang G."/>
            <person name="Li C."/>
        </authorList>
    </citation>
    <scope>NUCLEOTIDE SEQUENCE [LARGE SCALE GENOMIC DNA]</scope>
    <source>
        <strain evidence="9">BGI_N307</strain>
    </source>
</reference>
<dbReference type="GO" id="GO:0005881">
    <property type="term" value="C:cytoplasmic microtubule"/>
    <property type="evidence" value="ECO:0007669"/>
    <property type="project" value="TreeGrafter"/>
</dbReference>
<keyword evidence="6" id="KW-0472">Membrane</keyword>
<dbReference type="AlphaFoldDB" id="A0A093GNH8"/>
<feature type="coiled-coil region" evidence="7">
    <location>
        <begin position="84"/>
        <end position="160"/>
    </location>
</feature>
<feature type="non-terminal residue" evidence="9">
    <location>
        <position position="303"/>
    </location>
</feature>
<feature type="compositionally biased region" description="Polar residues" evidence="8">
    <location>
        <begin position="214"/>
        <end position="224"/>
    </location>
</feature>
<dbReference type="PANTHER" id="PTHR16208">
    <property type="entry name" value="MICROTUBULE-ASSOCIATED PROTEIN/SYNTAPHILIN"/>
    <property type="match status" value="1"/>
</dbReference>
<evidence type="ECO:0000256" key="6">
    <source>
        <dbReference type="ARBA" id="ARBA00023136"/>
    </source>
</evidence>
<gene>
    <name evidence="9" type="ORF">N307_02839</name>
</gene>
<evidence type="ECO:0000256" key="7">
    <source>
        <dbReference type="SAM" id="Coils"/>
    </source>
</evidence>
<feature type="region of interest" description="Disordered" evidence="8">
    <location>
        <begin position="1"/>
        <end position="79"/>
    </location>
</feature>
<dbReference type="GO" id="GO:0030182">
    <property type="term" value="P:neuron differentiation"/>
    <property type="evidence" value="ECO:0007669"/>
    <property type="project" value="TreeGrafter"/>
</dbReference>
<feature type="compositionally biased region" description="Low complexity" evidence="8">
    <location>
        <begin position="35"/>
        <end position="54"/>
    </location>
</feature>
<keyword evidence="3" id="KW-0812">Transmembrane</keyword>
<proteinExistence type="predicted"/>
<keyword evidence="5 7" id="KW-0175">Coiled coil</keyword>
<keyword evidence="2" id="KW-0597">Phosphoprotein</keyword>
<dbReference type="STRING" id="118200.A0A093GNH8"/>